<accession>A0A811U810</accession>
<dbReference type="Proteomes" id="UP000606786">
    <property type="component" value="Unassembled WGS sequence"/>
</dbReference>
<proteinExistence type="predicted"/>
<protein>
    <submittedName>
        <fullName evidence="1">(Mediterranean fruit fly) hypothetical protein</fullName>
    </submittedName>
</protein>
<reference evidence="1" key="1">
    <citation type="submission" date="2020-11" db="EMBL/GenBank/DDBJ databases">
        <authorList>
            <person name="Whitehead M."/>
        </authorList>
    </citation>
    <scope>NUCLEOTIDE SEQUENCE</scope>
    <source>
        <strain evidence="1">EGII</strain>
    </source>
</reference>
<evidence type="ECO:0000313" key="2">
    <source>
        <dbReference type="Proteomes" id="UP000606786"/>
    </source>
</evidence>
<comment type="caution">
    <text evidence="1">The sequence shown here is derived from an EMBL/GenBank/DDBJ whole genome shotgun (WGS) entry which is preliminary data.</text>
</comment>
<organism evidence="1 2">
    <name type="scientific">Ceratitis capitata</name>
    <name type="common">Mediterranean fruit fly</name>
    <name type="synonym">Tephritis capitata</name>
    <dbReference type="NCBI Taxonomy" id="7213"/>
    <lineage>
        <taxon>Eukaryota</taxon>
        <taxon>Metazoa</taxon>
        <taxon>Ecdysozoa</taxon>
        <taxon>Arthropoda</taxon>
        <taxon>Hexapoda</taxon>
        <taxon>Insecta</taxon>
        <taxon>Pterygota</taxon>
        <taxon>Neoptera</taxon>
        <taxon>Endopterygota</taxon>
        <taxon>Diptera</taxon>
        <taxon>Brachycera</taxon>
        <taxon>Muscomorpha</taxon>
        <taxon>Tephritoidea</taxon>
        <taxon>Tephritidae</taxon>
        <taxon>Ceratitis</taxon>
        <taxon>Ceratitis</taxon>
    </lineage>
</organism>
<sequence>HLLISLPFRRKISTQANTEARLIVNEDGTSKRHREWRKCDTKEMQCRHSNEHKLKVRQTKT</sequence>
<gene>
    <name evidence="1" type="ORF">CCAP1982_LOCUS2240</name>
</gene>
<name>A0A811U810_CERCA</name>
<feature type="non-terminal residue" evidence="1">
    <location>
        <position position="1"/>
    </location>
</feature>
<dbReference type="EMBL" id="CAJHJT010000001">
    <property type="protein sequence ID" value="CAD6993425.1"/>
    <property type="molecule type" value="Genomic_DNA"/>
</dbReference>
<keyword evidence="2" id="KW-1185">Reference proteome</keyword>
<evidence type="ECO:0000313" key="1">
    <source>
        <dbReference type="EMBL" id="CAD6993425.1"/>
    </source>
</evidence>
<dbReference type="AlphaFoldDB" id="A0A811U810"/>